<dbReference type="AlphaFoldDB" id="A0AAV4Y3T3"/>
<feature type="region of interest" description="Disordered" evidence="1">
    <location>
        <begin position="1"/>
        <end position="107"/>
    </location>
</feature>
<feature type="compositionally biased region" description="Polar residues" evidence="1">
    <location>
        <begin position="12"/>
        <end position="27"/>
    </location>
</feature>
<protein>
    <submittedName>
        <fullName evidence="2">Centrosomal protein</fullName>
    </submittedName>
</protein>
<name>A0AAV4Y3T3_CAEEX</name>
<sequence>MYESAPEVLFHPTTSETTQSAPPSFQSGKYPRSYYEDRKVRPSTSSEIRPTHTPKGTLIRKVSKRATSPCTSAPPGGRSKLPHSTSRIEYRHPEAVYSLPGCQQLQK</sequence>
<proteinExistence type="predicted"/>
<organism evidence="2 3">
    <name type="scientific">Caerostris extrusa</name>
    <name type="common">Bark spider</name>
    <name type="synonym">Caerostris bankana</name>
    <dbReference type="NCBI Taxonomy" id="172846"/>
    <lineage>
        <taxon>Eukaryota</taxon>
        <taxon>Metazoa</taxon>
        <taxon>Ecdysozoa</taxon>
        <taxon>Arthropoda</taxon>
        <taxon>Chelicerata</taxon>
        <taxon>Arachnida</taxon>
        <taxon>Araneae</taxon>
        <taxon>Araneomorphae</taxon>
        <taxon>Entelegynae</taxon>
        <taxon>Araneoidea</taxon>
        <taxon>Araneidae</taxon>
        <taxon>Caerostris</taxon>
    </lineage>
</organism>
<comment type="caution">
    <text evidence="2">The sequence shown here is derived from an EMBL/GenBank/DDBJ whole genome shotgun (WGS) entry which is preliminary data.</text>
</comment>
<accession>A0AAV4Y3T3</accession>
<dbReference type="Proteomes" id="UP001054945">
    <property type="component" value="Unassembled WGS sequence"/>
</dbReference>
<reference evidence="2 3" key="1">
    <citation type="submission" date="2021-06" db="EMBL/GenBank/DDBJ databases">
        <title>Caerostris extrusa draft genome.</title>
        <authorList>
            <person name="Kono N."/>
            <person name="Arakawa K."/>
        </authorList>
    </citation>
    <scope>NUCLEOTIDE SEQUENCE [LARGE SCALE GENOMIC DNA]</scope>
</reference>
<evidence type="ECO:0000256" key="1">
    <source>
        <dbReference type="SAM" id="MobiDB-lite"/>
    </source>
</evidence>
<gene>
    <name evidence="2" type="primary">Cep97</name>
    <name evidence="2" type="ORF">CEXT_496991</name>
</gene>
<keyword evidence="3" id="KW-1185">Reference proteome</keyword>
<evidence type="ECO:0000313" key="2">
    <source>
        <dbReference type="EMBL" id="GIZ01917.1"/>
    </source>
</evidence>
<evidence type="ECO:0000313" key="3">
    <source>
        <dbReference type="Proteomes" id="UP001054945"/>
    </source>
</evidence>
<dbReference type="EMBL" id="BPLR01018736">
    <property type="protein sequence ID" value="GIZ01917.1"/>
    <property type="molecule type" value="Genomic_DNA"/>
</dbReference>